<dbReference type="RefSeq" id="WP_263541344.1">
    <property type="nucleotide sequence ID" value="NZ_JAOVZO020000020.1"/>
</dbReference>
<accession>A0A9X3YQ33</accession>
<sequence length="195" mass="19885">MFRNKKYASPLAAVLAASALSLASSSAVAAVVCNNTGFAIPQTGDGIYFNLVTGASGTTGGAVDGFDLNLYGTTRLQAYSGADVSENNALAGTVVAGSNNDLYFVMTNGQPIDGSVSWTSESGAMTNWNTGVAGGYLGIRFDNEATGAINFGWLQITTTGPNGFPANVTAYCYENTGAAINAGTTPVSLQNFSID</sequence>
<gene>
    <name evidence="2" type="ORF">OD750_024990</name>
</gene>
<feature type="chain" id="PRO_5041000957" evidence="1">
    <location>
        <begin position="30"/>
        <end position="195"/>
    </location>
</feature>
<reference evidence="2" key="1">
    <citation type="submission" date="2023-02" db="EMBL/GenBank/DDBJ databases">
        <title>Tahibacter soli sp. nov. isolated from soil.</title>
        <authorList>
            <person name="Baek J.H."/>
            <person name="Lee J.K."/>
            <person name="Choi D.G."/>
            <person name="Jeon C.O."/>
        </authorList>
    </citation>
    <scope>NUCLEOTIDE SEQUENCE</scope>
    <source>
        <strain evidence="2">BL</strain>
    </source>
</reference>
<comment type="caution">
    <text evidence="2">The sequence shown here is derived from an EMBL/GenBank/DDBJ whole genome shotgun (WGS) entry which is preliminary data.</text>
</comment>
<feature type="signal peptide" evidence="1">
    <location>
        <begin position="1"/>
        <end position="29"/>
    </location>
</feature>
<evidence type="ECO:0000313" key="3">
    <source>
        <dbReference type="Proteomes" id="UP001139971"/>
    </source>
</evidence>
<keyword evidence="1" id="KW-0732">Signal</keyword>
<dbReference type="Proteomes" id="UP001139971">
    <property type="component" value="Unassembled WGS sequence"/>
</dbReference>
<proteinExistence type="predicted"/>
<organism evidence="2 3">
    <name type="scientific">Tahibacter soli</name>
    <dbReference type="NCBI Taxonomy" id="2983605"/>
    <lineage>
        <taxon>Bacteria</taxon>
        <taxon>Pseudomonadati</taxon>
        <taxon>Pseudomonadota</taxon>
        <taxon>Gammaproteobacteria</taxon>
        <taxon>Lysobacterales</taxon>
        <taxon>Rhodanobacteraceae</taxon>
        <taxon>Tahibacter</taxon>
    </lineage>
</organism>
<name>A0A9X3YQ33_9GAMM</name>
<evidence type="ECO:0000256" key="1">
    <source>
        <dbReference type="SAM" id="SignalP"/>
    </source>
</evidence>
<protein>
    <submittedName>
        <fullName evidence="2">Uncharacterized protein</fullName>
    </submittedName>
</protein>
<evidence type="ECO:0000313" key="2">
    <source>
        <dbReference type="EMBL" id="MDC8015797.1"/>
    </source>
</evidence>
<keyword evidence="3" id="KW-1185">Reference proteome</keyword>
<dbReference type="EMBL" id="JAOVZO020000020">
    <property type="protein sequence ID" value="MDC8015797.1"/>
    <property type="molecule type" value="Genomic_DNA"/>
</dbReference>
<dbReference type="AlphaFoldDB" id="A0A9X3YQ33"/>